<keyword evidence="8" id="KW-0804">Transcription</keyword>
<dbReference type="Gene3D" id="1.20.120.1110">
    <property type="entry name" value="TAFH/NHR1 domain"/>
    <property type="match status" value="1"/>
</dbReference>
<dbReference type="PRINTS" id="PR01875">
    <property type="entry name" value="ETOFAMILY"/>
</dbReference>
<feature type="compositionally biased region" description="Low complexity" evidence="11">
    <location>
        <begin position="936"/>
        <end position="947"/>
    </location>
</feature>
<dbReference type="InterPro" id="IPR002893">
    <property type="entry name" value="Znf_MYND"/>
</dbReference>
<feature type="region of interest" description="Disordered" evidence="11">
    <location>
        <begin position="526"/>
        <end position="549"/>
    </location>
</feature>
<feature type="region of interest" description="Disordered" evidence="11">
    <location>
        <begin position="725"/>
        <end position="756"/>
    </location>
</feature>
<dbReference type="InterPro" id="IPR037249">
    <property type="entry name" value="TAFH/NHR1_dom_sf"/>
</dbReference>
<dbReference type="OrthoDB" id="2951111at2759"/>
<feature type="region of interest" description="Disordered" evidence="11">
    <location>
        <begin position="854"/>
        <end position="873"/>
    </location>
</feature>
<dbReference type="EMBL" id="JACMRX010000003">
    <property type="protein sequence ID" value="KAF7992706.1"/>
    <property type="molecule type" value="Genomic_DNA"/>
</dbReference>
<proteinExistence type="inferred from homology"/>
<evidence type="ECO:0000259" key="13">
    <source>
        <dbReference type="PROSITE" id="PS51119"/>
    </source>
</evidence>
<dbReference type="InterPro" id="IPR014896">
    <property type="entry name" value="NHR2"/>
</dbReference>
<evidence type="ECO:0000256" key="11">
    <source>
        <dbReference type="SAM" id="MobiDB-lite"/>
    </source>
</evidence>
<feature type="compositionally biased region" description="Low complexity" evidence="11">
    <location>
        <begin position="857"/>
        <end position="867"/>
    </location>
</feature>
<evidence type="ECO:0000256" key="10">
    <source>
        <dbReference type="PROSITE-ProRule" id="PRU00134"/>
    </source>
</evidence>
<dbReference type="Pfam" id="PF07531">
    <property type="entry name" value="TAFH"/>
    <property type="match status" value="1"/>
</dbReference>
<feature type="compositionally biased region" description="Low complexity" evidence="11">
    <location>
        <begin position="231"/>
        <end position="265"/>
    </location>
</feature>
<keyword evidence="5 10" id="KW-0863">Zinc-finger</keyword>
<keyword evidence="4" id="KW-0479">Metal-binding</keyword>
<dbReference type="PANTHER" id="PTHR10379">
    <property type="entry name" value="MTG8 ETO EIGHT TWENTY ONE PROTEIN"/>
    <property type="match status" value="1"/>
</dbReference>
<dbReference type="GO" id="GO:0003714">
    <property type="term" value="F:transcription corepressor activity"/>
    <property type="evidence" value="ECO:0007669"/>
    <property type="project" value="InterPro"/>
</dbReference>
<feature type="compositionally biased region" description="Low complexity" evidence="11">
    <location>
        <begin position="656"/>
        <end position="674"/>
    </location>
</feature>
<dbReference type="Pfam" id="PF01753">
    <property type="entry name" value="zf-MYND"/>
    <property type="match status" value="1"/>
</dbReference>
<keyword evidence="3" id="KW-0678">Repressor</keyword>
<keyword evidence="9" id="KW-0539">Nucleus</keyword>
<organism evidence="14 15">
    <name type="scientific">Aphidius gifuensis</name>
    <name type="common">Parasitoid wasp</name>
    <dbReference type="NCBI Taxonomy" id="684658"/>
    <lineage>
        <taxon>Eukaryota</taxon>
        <taxon>Metazoa</taxon>
        <taxon>Ecdysozoa</taxon>
        <taxon>Arthropoda</taxon>
        <taxon>Hexapoda</taxon>
        <taxon>Insecta</taxon>
        <taxon>Pterygota</taxon>
        <taxon>Neoptera</taxon>
        <taxon>Endopterygota</taxon>
        <taxon>Hymenoptera</taxon>
        <taxon>Apocrita</taxon>
        <taxon>Ichneumonoidea</taxon>
        <taxon>Braconidae</taxon>
        <taxon>Aphidiinae</taxon>
        <taxon>Aphidius</taxon>
    </lineage>
</organism>
<feature type="compositionally biased region" description="Low complexity" evidence="11">
    <location>
        <begin position="350"/>
        <end position="364"/>
    </location>
</feature>
<name>A0A834XV37_APHGI</name>
<dbReference type="Gene3D" id="6.10.140.2220">
    <property type="match status" value="1"/>
</dbReference>
<dbReference type="PROSITE" id="PS50865">
    <property type="entry name" value="ZF_MYND_2"/>
    <property type="match status" value="1"/>
</dbReference>
<evidence type="ECO:0000256" key="2">
    <source>
        <dbReference type="ARBA" id="ARBA00005913"/>
    </source>
</evidence>
<evidence type="ECO:0000256" key="6">
    <source>
        <dbReference type="ARBA" id="ARBA00022833"/>
    </source>
</evidence>
<feature type="compositionally biased region" description="Polar residues" evidence="11">
    <location>
        <begin position="675"/>
        <end position="684"/>
    </location>
</feature>
<dbReference type="AlphaFoldDB" id="A0A834XV37"/>
<dbReference type="Proteomes" id="UP000639338">
    <property type="component" value="Unassembled WGS sequence"/>
</dbReference>
<evidence type="ECO:0000256" key="4">
    <source>
        <dbReference type="ARBA" id="ARBA00022723"/>
    </source>
</evidence>
<keyword evidence="6" id="KW-0862">Zinc</keyword>
<evidence type="ECO:0000256" key="8">
    <source>
        <dbReference type="ARBA" id="ARBA00023163"/>
    </source>
</evidence>
<dbReference type="InterPro" id="IPR013289">
    <property type="entry name" value="CBFA2T1/2/3"/>
</dbReference>
<dbReference type="InterPro" id="IPR003894">
    <property type="entry name" value="TAFH_NHR1"/>
</dbReference>
<feature type="region of interest" description="Disordered" evidence="11">
    <location>
        <begin position="345"/>
        <end position="374"/>
    </location>
</feature>
<dbReference type="PROSITE" id="PS01360">
    <property type="entry name" value="ZF_MYND_1"/>
    <property type="match status" value="1"/>
</dbReference>
<sequence length="963" mass="104926">MSSLDLRMAQVQGTPSSDAGSFECFQNYTAPEVFIQGLAGIVDQQDVESMIRAQKQMLQRFEKTNEMLTNCNQLSINRLKSAGAEFKKHTALLIDMKKDLDYIFKKIRIVRNKLNQQYPQAFNEAVRSSLAEEVLVEDIDQGPKPLEPEIVPLPNAPVSGVNDDPDSDVPLEEFQFEKLRRRIIKKSESSSTDSNVENTEGSSIVNTVLHKVKVKEEKKECNYQQQGSPSTTTTTTEHSTLTITTNTASTSPTSTSTTSTTNSTITKDSTLSINSLNSGVICQISTSTTSSESSIEPVDLDIKKKGVSNQVQLDNDNKDNILSPNSQKIIKIQQIIGVNNERDYLRGQQSSSGSSGNESPSSSHSIKHDNDEFSVGKQDDTAISHLSNSAESKTGNSLILNGSVRCIASVFSGHAKLKRLLGTLVQFANNISTETGDTVRTLVLGLLSGGISAEEFHSALQDATNFPLRDFVLPYLRHTIPSLKRNLNAAARANNQTCVQFLRSNESAVLETVSLAPSGETVELFGDHNTNGNSNTSAYNASRSGTNTIQHLNPASIHHHYSGGATNLATKRRISDTPYYDNNGGVDDTPIYGKRTNNSWSHHAHQQHQQSDLYCWYQPAHSSSSSSVQNHSQSHGQVPPNLVQINQLSSFGASLQPPSQQQPQSQPQQQQQQQHSGQTGQNGLTLDDEWKNIHVMLNCILGMVEKTKRALVILQRRGCSSPAAATAQSSCSQNGNNTNSNNITTANGSQIDSSITTDRDNNLKRLSGEIVAQTIRATEDRVAAEVKRRAEEAVQDVKRVAMIEVQRAIATAVAESRVSERLRVHQLIDLPTSHRGHGPLRQGFIRIGNHLNKNDNTSKTTSAATSSLTCDDEKDNTHTTPVIGSNCWNCGRPALETCGGCGIARYCGSFCQHRDWEAGGHHANCHSNTNQETRRSSSQSPPRIGSSVLGSSTDVDSGPTKGK</sequence>
<keyword evidence="7" id="KW-0805">Transcription regulation</keyword>
<dbReference type="Pfam" id="PF10241">
    <property type="entry name" value="KxDL"/>
    <property type="match status" value="1"/>
</dbReference>
<dbReference type="InterPro" id="IPR019371">
    <property type="entry name" value="KxDL_dom"/>
</dbReference>
<feature type="region of interest" description="Disordered" evidence="11">
    <location>
        <begin position="652"/>
        <end position="685"/>
    </location>
</feature>
<comment type="similarity">
    <text evidence="2">Belongs to the KXD1 family.</text>
</comment>
<reference evidence="14 15" key="1">
    <citation type="submission" date="2020-08" db="EMBL/GenBank/DDBJ databases">
        <title>Aphidius gifuensis genome sequencing and assembly.</title>
        <authorList>
            <person name="Du Z."/>
        </authorList>
    </citation>
    <scope>NUCLEOTIDE SEQUENCE [LARGE SCALE GENOMIC DNA]</scope>
    <source>
        <strain evidence="14">YNYX2018</strain>
        <tissue evidence="14">Adults</tissue>
    </source>
</reference>
<feature type="compositionally biased region" description="Polar residues" evidence="11">
    <location>
        <begin position="528"/>
        <end position="549"/>
    </location>
</feature>
<evidence type="ECO:0000256" key="5">
    <source>
        <dbReference type="ARBA" id="ARBA00022771"/>
    </source>
</evidence>
<evidence type="ECO:0000256" key="7">
    <source>
        <dbReference type="ARBA" id="ARBA00023015"/>
    </source>
</evidence>
<accession>A0A834XV37</accession>
<evidence type="ECO:0000256" key="1">
    <source>
        <dbReference type="ARBA" id="ARBA00004123"/>
    </source>
</evidence>
<feature type="compositionally biased region" description="Low complexity" evidence="11">
    <location>
        <begin position="729"/>
        <end position="749"/>
    </location>
</feature>
<evidence type="ECO:0000256" key="3">
    <source>
        <dbReference type="ARBA" id="ARBA00022491"/>
    </source>
</evidence>
<dbReference type="SMART" id="SM00549">
    <property type="entry name" value="TAFH"/>
    <property type="match status" value="1"/>
</dbReference>
<dbReference type="Pfam" id="PF08788">
    <property type="entry name" value="NHR2"/>
    <property type="match status" value="1"/>
</dbReference>
<dbReference type="SUPFAM" id="SSF158553">
    <property type="entry name" value="TAFH domain-like"/>
    <property type="match status" value="1"/>
</dbReference>
<protein>
    <submittedName>
        <fullName evidence="14">Uncharacterized protein</fullName>
    </submittedName>
</protein>
<evidence type="ECO:0000256" key="9">
    <source>
        <dbReference type="ARBA" id="ARBA00023242"/>
    </source>
</evidence>
<dbReference type="Gene3D" id="6.10.250.230">
    <property type="match status" value="1"/>
</dbReference>
<keyword evidence="15" id="KW-1185">Reference proteome</keyword>
<feature type="region of interest" description="Disordered" evidence="11">
    <location>
        <begin position="217"/>
        <end position="265"/>
    </location>
</feature>
<dbReference type="PANTHER" id="PTHR10379:SF14">
    <property type="entry name" value="NERVY, ISOFORM D"/>
    <property type="match status" value="1"/>
</dbReference>
<gene>
    <name evidence="14" type="ORF">HCN44_005050</name>
</gene>
<dbReference type="PROSITE" id="PS51119">
    <property type="entry name" value="TAFH"/>
    <property type="match status" value="1"/>
</dbReference>
<dbReference type="GO" id="GO:0008270">
    <property type="term" value="F:zinc ion binding"/>
    <property type="evidence" value="ECO:0007669"/>
    <property type="project" value="UniProtKB-KW"/>
</dbReference>
<feature type="domain" description="TAFH" evidence="13">
    <location>
        <begin position="408"/>
        <end position="506"/>
    </location>
</feature>
<evidence type="ECO:0000313" key="15">
    <source>
        <dbReference type="Proteomes" id="UP000639338"/>
    </source>
</evidence>
<feature type="region of interest" description="Disordered" evidence="11">
    <location>
        <begin position="927"/>
        <end position="963"/>
    </location>
</feature>
<dbReference type="GO" id="GO:0006351">
    <property type="term" value="P:DNA-templated transcription"/>
    <property type="evidence" value="ECO:0007669"/>
    <property type="project" value="InterPro"/>
</dbReference>
<evidence type="ECO:0000313" key="14">
    <source>
        <dbReference type="EMBL" id="KAF7992706.1"/>
    </source>
</evidence>
<dbReference type="SUPFAM" id="SSF144232">
    <property type="entry name" value="HIT/MYND zinc finger-like"/>
    <property type="match status" value="1"/>
</dbReference>
<comment type="caution">
    <text evidence="14">The sequence shown here is derived from an EMBL/GenBank/DDBJ whole genome shotgun (WGS) entry which is preliminary data.</text>
</comment>
<dbReference type="GO" id="GO:0005634">
    <property type="term" value="C:nucleus"/>
    <property type="evidence" value="ECO:0007669"/>
    <property type="project" value="UniProtKB-SubCell"/>
</dbReference>
<evidence type="ECO:0000259" key="12">
    <source>
        <dbReference type="PROSITE" id="PS50865"/>
    </source>
</evidence>
<feature type="domain" description="MYND-type" evidence="12">
    <location>
        <begin position="887"/>
        <end position="925"/>
    </location>
</feature>
<comment type="subcellular location">
    <subcellularLocation>
        <location evidence="1">Nucleus</location>
    </subcellularLocation>
</comment>